<organism evidence="16">
    <name type="scientific">Veillonella ratti</name>
    <dbReference type="NCBI Taxonomy" id="103892"/>
    <lineage>
        <taxon>Bacteria</taxon>
        <taxon>Bacillati</taxon>
        <taxon>Bacillota</taxon>
        <taxon>Negativicutes</taxon>
        <taxon>Veillonellales</taxon>
        <taxon>Veillonellaceae</taxon>
        <taxon>Veillonella</taxon>
    </lineage>
</organism>
<protein>
    <recommendedName>
        <fullName evidence="9 10">2,3-bisphosphoglycerate-independent phosphoglycerate mutase</fullName>
        <shortName evidence="9">BPG-independent PGAM</shortName>
        <shortName evidence="9">Phosphoglyceromutase</shortName>
        <shortName evidence="9">iPGM</shortName>
        <ecNumber evidence="9 10">5.4.2.12</ecNumber>
    </recommendedName>
</protein>
<evidence type="ECO:0000256" key="4">
    <source>
        <dbReference type="ARBA" id="ARBA00008819"/>
    </source>
</evidence>
<keyword evidence="6 9" id="KW-0324">Glycolysis</keyword>
<dbReference type="UniPathway" id="UPA00109">
    <property type="reaction ID" value="UER00186"/>
</dbReference>
<comment type="subunit">
    <text evidence="9">Monomer.</text>
</comment>
<evidence type="ECO:0000256" key="9">
    <source>
        <dbReference type="HAMAP-Rule" id="MF_01038"/>
    </source>
</evidence>
<dbReference type="GO" id="GO:0006096">
    <property type="term" value="P:glycolytic process"/>
    <property type="evidence" value="ECO:0007669"/>
    <property type="project" value="UniProtKB-UniRule"/>
</dbReference>
<evidence type="ECO:0000256" key="8">
    <source>
        <dbReference type="ARBA" id="ARBA00023235"/>
    </source>
</evidence>
<dbReference type="CDD" id="cd16010">
    <property type="entry name" value="iPGM"/>
    <property type="match status" value="1"/>
</dbReference>
<comment type="pathway">
    <text evidence="3 9">Carbohydrate degradation; glycolysis; pyruvate from D-glyceraldehyde 3-phosphate: step 3/5.</text>
</comment>
<evidence type="ECO:0000256" key="12">
    <source>
        <dbReference type="PIRSR" id="PIRSR001492-2"/>
    </source>
</evidence>
<feature type="binding site" evidence="9 12">
    <location>
        <position position="192"/>
    </location>
    <ligand>
        <name>substrate</name>
    </ligand>
</feature>
<evidence type="ECO:0000259" key="14">
    <source>
        <dbReference type="Pfam" id="PF01676"/>
    </source>
</evidence>
<feature type="domain" description="BPG-independent PGAM N-terminal" evidence="15">
    <location>
        <begin position="85"/>
        <end position="294"/>
    </location>
</feature>
<dbReference type="HAMAP" id="MF_01038">
    <property type="entry name" value="GpmI"/>
    <property type="match status" value="1"/>
</dbReference>
<evidence type="ECO:0000256" key="1">
    <source>
        <dbReference type="ARBA" id="ARBA00000370"/>
    </source>
</evidence>
<sequence length="510" mass="55378">MAKLKAPVMLTILDGFGIGDVNDPTNAVVQAKPENFLKLWETYPHTQLQASGLAVGLTEGQMGNSEVGHLNIGAGRIVYQELTRITKDTEDGAFFEKPVIKELYAQAKDHRLQIIGLVSDGGVHSSLDHIKAIIKGAKDAGVTELYVHALLDGRDVPPQSALTYLEDLDAYMTQLGLGKIATIGGRYYGMDRDKRWERVEKAYQAIVDGVGVTADSVKAAIEASYANEVVDEFVVPVVLDAKGAIEAHDAVIFANFRPDRARQLTRALVDPEFTGFNRVKGLLPIYMATMTKYEDGLPTHIVYEKELLTNTLGQVLADGGYTQLRIAETEKYAHVTYFFSGGQEDVFDGEERILVPSPKVATYDLQPEMSAYEVTDKVVAAIESGKFDMIILNFANPDMVGHTGVLEAAEKAVQTVDACLARIVEAINKVKGHLLVTADHGNSEMMVDHRTGAPHTAHTTNPVPLILVSEAHKNDSLTEGKLCDLAPTMLALGGIAQPADMTGHSLLVKK</sequence>
<evidence type="ECO:0000256" key="7">
    <source>
        <dbReference type="ARBA" id="ARBA00023211"/>
    </source>
</evidence>
<feature type="binding site" evidence="9 13">
    <location>
        <position position="458"/>
    </location>
    <ligand>
        <name>Mn(2+)</name>
        <dbReference type="ChEBI" id="CHEBI:29035"/>
        <label>1</label>
    </ligand>
</feature>
<evidence type="ECO:0000256" key="3">
    <source>
        <dbReference type="ARBA" id="ARBA00004798"/>
    </source>
</evidence>
<feature type="binding site" evidence="9 13">
    <location>
        <position position="440"/>
    </location>
    <ligand>
        <name>Mn(2+)</name>
        <dbReference type="ChEBI" id="CHEBI:29035"/>
        <label>2</label>
    </ligand>
</feature>
<dbReference type="FunFam" id="3.40.1450.10:FF:000002">
    <property type="entry name" value="2,3-bisphosphoglycerate-independent phosphoglycerate mutase"/>
    <property type="match status" value="1"/>
</dbReference>
<dbReference type="GO" id="GO:0004619">
    <property type="term" value="F:phosphoglycerate mutase activity"/>
    <property type="evidence" value="ECO:0007669"/>
    <property type="project" value="UniProtKB-UniRule"/>
</dbReference>
<feature type="binding site" evidence="9 12">
    <location>
        <position position="186"/>
    </location>
    <ligand>
        <name>substrate</name>
    </ligand>
</feature>
<dbReference type="EMBL" id="CACRUX010000043">
    <property type="protein sequence ID" value="VYU01511.1"/>
    <property type="molecule type" value="Genomic_DNA"/>
</dbReference>
<keyword evidence="7 9" id="KW-0464">Manganese</keyword>
<dbReference type="NCBIfam" id="TIGR01307">
    <property type="entry name" value="pgm_bpd_ind"/>
    <property type="match status" value="1"/>
</dbReference>
<feature type="binding site" evidence="9 13">
    <location>
        <position position="439"/>
    </location>
    <ligand>
        <name>Mn(2+)</name>
        <dbReference type="ChEBI" id="CHEBI:29035"/>
        <label>2</label>
    </ligand>
</feature>
<name>A0A6N3BHU4_9FIRM</name>
<dbReference type="GO" id="GO:0030145">
    <property type="term" value="F:manganese ion binding"/>
    <property type="evidence" value="ECO:0007669"/>
    <property type="project" value="UniProtKB-UniRule"/>
</dbReference>
<dbReference type="GO" id="GO:0005829">
    <property type="term" value="C:cytosol"/>
    <property type="evidence" value="ECO:0007669"/>
    <property type="project" value="TreeGrafter"/>
</dbReference>
<dbReference type="SUPFAM" id="SSF64158">
    <property type="entry name" value="2,3-Bisphosphoglycerate-independent phosphoglycerate mutase, substrate-binding domain"/>
    <property type="match status" value="1"/>
</dbReference>
<dbReference type="RefSeq" id="WP_156704615.1">
    <property type="nucleotide sequence ID" value="NZ_CACRUX010000043.1"/>
</dbReference>
<dbReference type="Pfam" id="PF06415">
    <property type="entry name" value="iPGM_N"/>
    <property type="match status" value="1"/>
</dbReference>
<dbReference type="InterPro" id="IPR011258">
    <property type="entry name" value="BPG-indep_PGM_N"/>
</dbReference>
<dbReference type="AlphaFoldDB" id="A0A6N3BHU4"/>
<feature type="binding site" evidence="9 13">
    <location>
        <position position="65"/>
    </location>
    <ligand>
        <name>Mn(2+)</name>
        <dbReference type="ChEBI" id="CHEBI:29035"/>
        <label>2</label>
    </ligand>
</feature>
<evidence type="ECO:0000256" key="11">
    <source>
        <dbReference type="PIRSR" id="PIRSR001492-1"/>
    </source>
</evidence>
<feature type="binding site" evidence="9 12">
    <location>
        <begin position="257"/>
        <end position="260"/>
    </location>
    <ligand>
        <name>substrate</name>
    </ligand>
</feature>
<dbReference type="InterPro" id="IPR017850">
    <property type="entry name" value="Alkaline_phosphatase_core_sf"/>
</dbReference>
<evidence type="ECO:0000259" key="15">
    <source>
        <dbReference type="Pfam" id="PF06415"/>
    </source>
</evidence>
<accession>A0A6N3BHU4</accession>
<feature type="domain" description="Metalloenzyme" evidence="14">
    <location>
        <begin position="7"/>
        <end position="492"/>
    </location>
</feature>
<keyword evidence="5 9" id="KW-0479">Metal-binding</keyword>
<evidence type="ECO:0000256" key="2">
    <source>
        <dbReference type="ARBA" id="ARBA00002315"/>
    </source>
</evidence>
<dbReference type="InterPro" id="IPR005995">
    <property type="entry name" value="Pgm_bpd_ind"/>
</dbReference>
<dbReference type="PANTHER" id="PTHR31637">
    <property type="entry name" value="2,3-BISPHOSPHOGLYCERATE-INDEPENDENT PHOSPHOGLYCERATE MUTASE"/>
    <property type="match status" value="1"/>
</dbReference>
<evidence type="ECO:0000256" key="10">
    <source>
        <dbReference type="NCBIfam" id="TIGR01307"/>
    </source>
</evidence>
<dbReference type="PIRSF" id="PIRSF001492">
    <property type="entry name" value="IPGAM"/>
    <property type="match status" value="1"/>
</dbReference>
<dbReference type="Gene3D" id="3.40.720.10">
    <property type="entry name" value="Alkaline Phosphatase, subunit A"/>
    <property type="match status" value="1"/>
</dbReference>
<gene>
    <name evidence="9 16" type="primary">gpmI</name>
    <name evidence="16" type="ORF">VRLFYP33_01031</name>
</gene>
<evidence type="ECO:0000256" key="5">
    <source>
        <dbReference type="ARBA" id="ARBA00022723"/>
    </source>
</evidence>
<dbReference type="PANTHER" id="PTHR31637:SF0">
    <property type="entry name" value="2,3-BISPHOSPHOGLYCERATE-INDEPENDENT PHOSPHOGLYCERATE MUTASE"/>
    <property type="match status" value="1"/>
</dbReference>
<feature type="binding site" evidence="9 13">
    <location>
        <position position="402"/>
    </location>
    <ligand>
        <name>Mn(2+)</name>
        <dbReference type="ChEBI" id="CHEBI:29035"/>
        <label>1</label>
    </ligand>
</feature>
<evidence type="ECO:0000313" key="16">
    <source>
        <dbReference type="EMBL" id="VYU01511.1"/>
    </source>
</evidence>
<feature type="binding site" evidence="9 12">
    <location>
        <position position="331"/>
    </location>
    <ligand>
        <name>substrate</name>
    </ligand>
</feature>
<dbReference type="FunFam" id="3.40.720.10:FF:000001">
    <property type="entry name" value="2,3-bisphosphoglycerate-independent phosphoglycerate mutase"/>
    <property type="match status" value="1"/>
</dbReference>
<comment type="cofactor">
    <cofactor evidence="9">
        <name>Mn(2+)</name>
        <dbReference type="ChEBI" id="CHEBI:29035"/>
    </cofactor>
    <text evidence="9">Binds 2 manganese ions per subunit.</text>
</comment>
<dbReference type="Pfam" id="PF01676">
    <property type="entry name" value="Metalloenzyme"/>
    <property type="match status" value="1"/>
</dbReference>
<dbReference type="InterPro" id="IPR006124">
    <property type="entry name" value="Metalloenzyme"/>
</dbReference>
<keyword evidence="8 9" id="KW-0413">Isomerase</keyword>
<feature type="binding site" evidence="9 13">
    <location>
        <position position="14"/>
    </location>
    <ligand>
        <name>Mn(2+)</name>
        <dbReference type="ChEBI" id="CHEBI:29035"/>
        <label>2</label>
    </ligand>
</feature>
<dbReference type="Gene3D" id="3.40.1450.10">
    <property type="entry name" value="BPG-independent phosphoglycerate mutase, domain B"/>
    <property type="match status" value="1"/>
</dbReference>
<dbReference type="SUPFAM" id="SSF53649">
    <property type="entry name" value="Alkaline phosphatase-like"/>
    <property type="match status" value="1"/>
</dbReference>
<evidence type="ECO:0000256" key="6">
    <source>
        <dbReference type="ARBA" id="ARBA00023152"/>
    </source>
</evidence>
<evidence type="ECO:0000256" key="13">
    <source>
        <dbReference type="PIRSR" id="PIRSR001492-3"/>
    </source>
</evidence>
<feature type="binding site" evidence="9 12">
    <location>
        <position position="124"/>
    </location>
    <ligand>
        <name>substrate</name>
    </ligand>
</feature>
<feature type="binding site" evidence="9 13">
    <location>
        <position position="398"/>
    </location>
    <ligand>
        <name>Mn(2+)</name>
        <dbReference type="ChEBI" id="CHEBI:29035"/>
        <label>1</label>
    </ligand>
</feature>
<dbReference type="GO" id="GO:0006007">
    <property type="term" value="P:glucose catabolic process"/>
    <property type="evidence" value="ECO:0007669"/>
    <property type="project" value="InterPro"/>
</dbReference>
<feature type="binding site" evidence="9 12">
    <location>
        <begin position="154"/>
        <end position="155"/>
    </location>
    <ligand>
        <name>substrate</name>
    </ligand>
</feature>
<comment type="function">
    <text evidence="2 9">Catalyzes the interconversion of 2-phosphoglycerate and 3-phosphoglycerate.</text>
</comment>
<reference evidence="16" key="1">
    <citation type="submission" date="2019-11" db="EMBL/GenBank/DDBJ databases">
        <authorList>
            <person name="Feng L."/>
        </authorList>
    </citation>
    <scope>NUCLEOTIDE SEQUENCE</scope>
    <source>
        <strain evidence="16">VrattiLFYP33</strain>
    </source>
</reference>
<proteinExistence type="inferred from homology"/>
<comment type="catalytic activity">
    <reaction evidence="1 9">
        <text>(2R)-2-phosphoglycerate = (2R)-3-phosphoglycerate</text>
        <dbReference type="Rhea" id="RHEA:15901"/>
        <dbReference type="ChEBI" id="CHEBI:58272"/>
        <dbReference type="ChEBI" id="CHEBI:58289"/>
        <dbReference type="EC" id="5.4.2.12"/>
    </reaction>
</comment>
<feature type="active site" description="Phosphoserine intermediate" evidence="9 11">
    <location>
        <position position="65"/>
    </location>
</feature>
<dbReference type="EC" id="5.4.2.12" evidence="9 10"/>
<dbReference type="InterPro" id="IPR036646">
    <property type="entry name" value="PGAM_B_sf"/>
</dbReference>
<comment type="similarity">
    <text evidence="4 9">Belongs to the BPG-independent phosphoglycerate mutase family.</text>
</comment>